<feature type="compositionally biased region" description="Gly residues" evidence="1">
    <location>
        <begin position="968"/>
        <end position="977"/>
    </location>
</feature>
<keyword evidence="2" id="KW-0472">Membrane</keyword>
<feature type="compositionally biased region" description="Low complexity" evidence="1">
    <location>
        <begin position="657"/>
        <end position="676"/>
    </location>
</feature>
<evidence type="ECO:0000313" key="3">
    <source>
        <dbReference type="EMBL" id="KAJ7711185.1"/>
    </source>
</evidence>
<accession>A0AAD7MCW3</accession>
<comment type="caution">
    <text evidence="3">The sequence shown here is derived from an EMBL/GenBank/DDBJ whole genome shotgun (WGS) entry which is preliminary data.</text>
</comment>
<feature type="compositionally biased region" description="Basic and acidic residues" evidence="1">
    <location>
        <begin position="607"/>
        <end position="618"/>
    </location>
</feature>
<feature type="transmembrane region" description="Helical" evidence="2">
    <location>
        <begin position="710"/>
        <end position="733"/>
    </location>
</feature>
<evidence type="ECO:0000313" key="4">
    <source>
        <dbReference type="Proteomes" id="UP001215598"/>
    </source>
</evidence>
<name>A0AAD7MCW3_9AGAR</name>
<proteinExistence type="predicted"/>
<dbReference type="EMBL" id="JARKIB010000402">
    <property type="protein sequence ID" value="KAJ7711185.1"/>
    <property type="molecule type" value="Genomic_DNA"/>
</dbReference>
<dbReference type="Proteomes" id="UP001215598">
    <property type="component" value="Unassembled WGS sequence"/>
</dbReference>
<dbReference type="AlphaFoldDB" id="A0AAD7MCW3"/>
<reference evidence="3" key="1">
    <citation type="submission" date="2023-03" db="EMBL/GenBank/DDBJ databases">
        <title>Massive genome expansion in bonnet fungi (Mycena s.s.) driven by repeated elements and novel gene families across ecological guilds.</title>
        <authorList>
            <consortium name="Lawrence Berkeley National Laboratory"/>
            <person name="Harder C.B."/>
            <person name="Miyauchi S."/>
            <person name="Viragh M."/>
            <person name="Kuo A."/>
            <person name="Thoen E."/>
            <person name="Andreopoulos B."/>
            <person name="Lu D."/>
            <person name="Skrede I."/>
            <person name="Drula E."/>
            <person name="Henrissat B."/>
            <person name="Morin E."/>
            <person name="Kohler A."/>
            <person name="Barry K."/>
            <person name="LaButti K."/>
            <person name="Morin E."/>
            <person name="Salamov A."/>
            <person name="Lipzen A."/>
            <person name="Mereny Z."/>
            <person name="Hegedus B."/>
            <person name="Baldrian P."/>
            <person name="Stursova M."/>
            <person name="Weitz H."/>
            <person name="Taylor A."/>
            <person name="Grigoriev I.V."/>
            <person name="Nagy L.G."/>
            <person name="Martin F."/>
            <person name="Kauserud H."/>
        </authorList>
    </citation>
    <scope>NUCLEOTIDE SEQUENCE</scope>
    <source>
        <strain evidence="3">CBHHK182m</strain>
    </source>
</reference>
<keyword evidence="2" id="KW-0812">Transmembrane</keyword>
<evidence type="ECO:0000256" key="1">
    <source>
        <dbReference type="SAM" id="MobiDB-lite"/>
    </source>
</evidence>
<feature type="compositionally biased region" description="Low complexity" evidence="1">
    <location>
        <begin position="894"/>
        <end position="904"/>
    </location>
</feature>
<evidence type="ECO:0000256" key="2">
    <source>
        <dbReference type="SAM" id="Phobius"/>
    </source>
</evidence>
<feature type="region of interest" description="Disordered" evidence="1">
    <location>
        <begin position="880"/>
        <end position="994"/>
    </location>
</feature>
<feature type="compositionally biased region" description="Acidic residues" evidence="1">
    <location>
        <begin position="545"/>
        <end position="554"/>
    </location>
</feature>
<feature type="compositionally biased region" description="Gly residues" evidence="1">
    <location>
        <begin position="905"/>
        <end position="915"/>
    </location>
</feature>
<feature type="region of interest" description="Disordered" evidence="1">
    <location>
        <begin position="540"/>
        <end position="627"/>
    </location>
</feature>
<feature type="compositionally biased region" description="Pro residues" evidence="1">
    <location>
        <begin position="920"/>
        <end position="929"/>
    </location>
</feature>
<keyword evidence="4" id="KW-1185">Reference proteome</keyword>
<sequence length="994" mass="109913">MSKSLLTALKAVPSAYSLSLPHLHHPRPRASMDTGTYSDDEHTPPSSPEDPIYTASGGGMFAGSQYFSIGGGTFNNTTNNFHPPLAEAPNFRMIPMGDIDLQREVMVNERSGVIDRRPGREHRCVRRMYAANLKIDGLNTDLTVTMYEGDGAEEVWQQHVKMYMSLRHPNIVQMYGTARSDAMYATIFHGDLIPFQQFLASASPIITVYIYACYVTEWEAHDYVGNKSKEYSEIHSTLWIRHSNGRLCADFSPQPDVPNLDIPFLYTSYPRYHPPVNPSLDPTSQEAAAIHCLKLEEYHDISAFTLRRHRSGHVSSFATISFGAVIVLPQNGQLEEGAEIAYLPRTEFLSWGWHLGKERLSRKLMENDWNRFDAKDVCDDALTYSVDFYGHSYVWLTQANYIFSRLQITSHLEDYVVVNTVRFQITIGNTREDTPPGYLFLCPTTNFQTGPSSFSWPDCPAYWSLDPSGVDRLTTEEATQLGLPSFQLTTTIEGFSWDTSVYAGLRQFHRAKGFDPDSQDVARHIGHDLYQLSRGVNSPFAHMEEDGEDEEDGLDNGTDGGETDDDWEDAQSSVEVEQDGDKSTENSDANEDEGLLNVCTEPYEQNTEARQKPAHDVDQDPNPAELRVLSAGGSGFIHHIIGGLQRGGKRAFNQQWSPTLSSSPSSSPSLPTFTPSRTRTLLVANTPGLRDARRRLCPVRQSDRIPRHPAFAFFPFLLWIAFGLHIVPGYITYKRRTLNLEAKVNQQWSQELGAAGRLIVAFFKFFLPSLLLSSETRGPPVWRCVPFFFPSSGVPPSLPSPRFYLALSAFPSTRHTNQPHSNMAAGLLCSNHVTYRFGKGMMPKAYRLSREAMAVIMEQYASQLADQYGTDAAAHIIANNSGNTGPRAQMHTRGSGLSGLSGLRSGHGGGGGSGGYAQMPPNPFSPNPTPAASASDLNLAGPRPHEDGDEEGDGYSYGYGGVEDENDGGNGGRGGGRGGEHAKYESFNIGAARF</sequence>
<feature type="region of interest" description="Disordered" evidence="1">
    <location>
        <begin position="654"/>
        <end position="676"/>
    </location>
</feature>
<keyword evidence="2" id="KW-1133">Transmembrane helix</keyword>
<gene>
    <name evidence="3" type="ORF">B0H16DRAFT_1745357</name>
</gene>
<protein>
    <recommendedName>
        <fullName evidence="5">Protein kinase domain-containing protein</fullName>
    </recommendedName>
</protein>
<evidence type="ECO:0008006" key="5">
    <source>
        <dbReference type="Google" id="ProtNLM"/>
    </source>
</evidence>
<feature type="region of interest" description="Disordered" evidence="1">
    <location>
        <begin position="20"/>
        <end position="55"/>
    </location>
</feature>
<organism evidence="3 4">
    <name type="scientific">Mycena metata</name>
    <dbReference type="NCBI Taxonomy" id="1033252"/>
    <lineage>
        <taxon>Eukaryota</taxon>
        <taxon>Fungi</taxon>
        <taxon>Dikarya</taxon>
        <taxon>Basidiomycota</taxon>
        <taxon>Agaricomycotina</taxon>
        <taxon>Agaricomycetes</taxon>
        <taxon>Agaricomycetidae</taxon>
        <taxon>Agaricales</taxon>
        <taxon>Marasmiineae</taxon>
        <taxon>Mycenaceae</taxon>
        <taxon>Mycena</taxon>
    </lineage>
</organism>